<gene>
    <name evidence="1" type="ORF">DFH07DRAFT_20556</name>
</gene>
<sequence length="143" mass="15673">MHSHTAVFLSTPLSPMPQIAVHAGNPNLKQVKAQHKLAGSDLDSLNYVLTPNTKHPGHSKEYRESDIIALAARLKSLPASPPNGPHIIRSHAMQQYDLKDEQMNRIHPVGSGPNPHGGDRVVRYYNVSDVEALVRAIQEAGRP</sequence>
<keyword evidence="2" id="KW-1185">Reference proteome</keyword>
<protein>
    <submittedName>
        <fullName evidence="1">Uncharacterized protein</fullName>
    </submittedName>
</protein>
<dbReference type="AlphaFoldDB" id="A0AAD7IK95"/>
<evidence type="ECO:0000313" key="2">
    <source>
        <dbReference type="Proteomes" id="UP001215280"/>
    </source>
</evidence>
<organism evidence="1 2">
    <name type="scientific">Mycena maculata</name>
    <dbReference type="NCBI Taxonomy" id="230809"/>
    <lineage>
        <taxon>Eukaryota</taxon>
        <taxon>Fungi</taxon>
        <taxon>Dikarya</taxon>
        <taxon>Basidiomycota</taxon>
        <taxon>Agaricomycotina</taxon>
        <taxon>Agaricomycetes</taxon>
        <taxon>Agaricomycetidae</taxon>
        <taxon>Agaricales</taxon>
        <taxon>Marasmiineae</taxon>
        <taxon>Mycenaceae</taxon>
        <taxon>Mycena</taxon>
    </lineage>
</organism>
<dbReference type="EMBL" id="JARJLG010000105">
    <property type="protein sequence ID" value="KAJ7744992.1"/>
    <property type="molecule type" value="Genomic_DNA"/>
</dbReference>
<reference evidence="1" key="1">
    <citation type="submission" date="2023-03" db="EMBL/GenBank/DDBJ databases">
        <title>Massive genome expansion in bonnet fungi (Mycena s.s.) driven by repeated elements and novel gene families across ecological guilds.</title>
        <authorList>
            <consortium name="Lawrence Berkeley National Laboratory"/>
            <person name="Harder C.B."/>
            <person name="Miyauchi S."/>
            <person name="Viragh M."/>
            <person name="Kuo A."/>
            <person name="Thoen E."/>
            <person name="Andreopoulos B."/>
            <person name="Lu D."/>
            <person name="Skrede I."/>
            <person name="Drula E."/>
            <person name="Henrissat B."/>
            <person name="Morin E."/>
            <person name="Kohler A."/>
            <person name="Barry K."/>
            <person name="LaButti K."/>
            <person name="Morin E."/>
            <person name="Salamov A."/>
            <person name="Lipzen A."/>
            <person name="Mereny Z."/>
            <person name="Hegedus B."/>
            <person name="Baldrian P."/>
            <person name="Stursova M."/>
            <person name="Weitz H."/>
            <person name="Taylor A."/>
            <person name="Grigoriev I.V."/>
            <person name="Nagy L.G."/>
            <person name="Martin F."/>
            <person name="Kauserud H."/>
        </authorList>
    </citation>
    <scope>NUCLEOTIDE SEQUENCE</scope>
    <source>
        <strain evidence="1">CBHHK188m</strain>
    </source>
</reference>
<comment type="caution">
    <text evidence="1">The sequence shown here is derived from an EMBL/GenBank/DDBJ whole genome shotgun (WGS) entry which is preliminary data.</text>
</comment>
<name>A0AAD7IK95_9AGAR</name>
<proteinExistence type="predicted"/>
<evidence type="ECO:0000313" key="1">
    <source>
        <dbReference type="EMBL" id="KAJ7744992.1"/>
    </source>
</evidence>
<dbReference type="Proteomes" id="UP001215280">
    <property type="component" value="Unassembled WGS sequence"/>
</dbReference>
<accession>A0AAD7IK95</accession>